<evidence type="ECO:0000256" key="4">
    <source>
        <dbReference type="ARBA" id="ARBA00022989"/>
    </source>
</evidence>
<feature type="transmembrane region" description="Helical" evidence="7">
    <location>
        <begin position="43"/>
        <end position="62"/>
    </location>
</feature>
<dbReference type="OrthoDB" id="7375466at2"/>
<feature type="transmembrane region" description="Helical" evidence="7">
    <location>
        <begin position="277"/>
        <end position="293"/>
    </location>
</feature>
<keyword evidence="4 7" id="KW-1133">Transmembrane helix</keyword>
<evidence type="ECO:0000256" key="6">
    <source>
        <dbReference type="SAM" id="MobiDB-lite"/>
    </source>
</evidence>
<feature type="transmembrane region" description="Helical" evidence="7">
    <location>
        <begin position="159"/>
        <end position="179"/>
    </location>
</feature>
<evidence type="ECO:0000256" key="7">
    <source>
        <dbReference type="SAM" id="Phobius"/>
    </source>
</evidence>
<proteinExistence type="predicted"/>
<keyword evidence="2" id="KW-1003">Cell membrane</keyword>
<dbReference type="PANTHER" id="PTHR43124:SF3">
    <property type="entry name" value="CHLORAMPHENICOL EFFLUX PUMP RV0191"/>
    <property type="match status" value="1"/>
</dbReference>
<dbReference type="PANTHER" id="PTHR43124">
    <property type="entry name" value="PURINE EFFLUX PUMP PBUE"/>
    <property type="match status" value="1"/>
</dbReference>
<feature type="transmembrane region" description="Helical" evidence="7">
    <location>
        <begin position="133"/>
        <end position="153"/>
    </location>
</feature>
<feature type="transmembrane region" description="Helical" evidence="7">
    <location>
        <begin position="99"/>
        <end position="121"/>
    </location>
</feature>
<protein>
    <submittedName>
        <fullName evidence="10">MFS transporter</fullName>
    </submittedName>
</protein>
<accession>A0A4U0NWH1</accession>
<keyword evidence="3 7" id="KW-0812">Transmembrane</keyword>
<dbReference type="Gene3D" id="1.20.1250.20">
    <property type="entry name" value="MFS general substrate transporter like domains"/>
    <property type="match status" value="1"/>
</dbReference>
<dbReference type="RefSeq" id="WP_136738067.1">
    <property type="nucleotide sequence ID" value="NZ_SUMB01000001.1"/>
</dbReference>
<keyword evidence="11" id="KW-1185">Reference proteome</keyword>
<evidence type="ECO:0000313" key="11">
    <source>
        <dbReference type="Proteomes" id="UP000308697"/>
    </source>
</evidence>
<evidence type="ECO:0000259" key="9">
    <source>
        <dbReference type="PROSITE" id="PS50850"/>
    </source>
</evidence>
<dbReference type="GO" id="GO:0005886">
    <property type="term" value="C:plasma membrane"/>
    <property type="evidence" value="ECO:0007669"/>
    <property type="project" value="UniProtKB-SubCell"/>
</dbReference>
<dbReference type="SUPFAM" id="SSF103473">
    <property type="entry name" value="MFS general substrate transporter"/>
    <property type="match status" value="1"/>
</dbReference>
<dbReference type="Pfam" id="PF07690">
    <property type="entry name" value="MFS_1"/>
    <property type="match status" value="1"/>
</dbReference>
<dbReference type="EMBL" id="SUMB01000001">
    <property type="protein sequence ID" value="TJZ59115.1"/>
    <property type="molecule type" value="Genomic_DNA"/>
</dbReference>
<dbReference type="PROSITE" id="PS50850">
    <property type="entry name" value="MFS"/>
    <property type="match status" value="1"/>
</dbReference>
<feature type="transmembrane region" description="Helical" evidence="7">
    <location>
        <begin position="74"/>
        <end position="93"/>
    </location>
</feature>
<dbReference type="Proteomes" id="UP000308697">
    <property type="component" value="Unassembled WGS sequence"/>
</dbReference>
<comment type="subcellular location">
    <subcellularLocation>
        <location evidence="1">Cell membrane</location>
        <topology evidence="1">Multi-pass membrane protein</topology>
    </subcellularLocation>
</comment>
<feature type="region of interest" description="Disordered" evidence="6">
    <location>
        <begin position="388"/>
        <end position="410"/>
    </location>
</feature>
<dbReference type="InterPro" id="IPR011701">
    <property type="entry name" value="MFS"/>
</dbReference>
<dbReference type="InterPro" id="IPR036259">
    <property type="entry name" value="MFS_trans_sf"/>
</dbReference>
<name>A0A4U0NWH1_9ACTN</name>
<gene>
    <name evidence="10" type="ORF">FCH28_03015</name>
</gene>
<evidence type="ECO:0000256" key="1">
    <source>
        <dbReference type="ARBA" id="ARBA00004651"/>
    </source>
</evidence>
<feature type="signal peptide" evidence="8">
    <location>
        <begin position="1"/>
        <end position="21"/>
    </location>
</feature>
<dbReference type="AlphaFoldDB" id="A0A4U0NWH1"/>
<feature type="transmembrane region" description="Helical" evidence="7">
    <location>
        <begin position="299"/>
        <end position="316"/>
    </location>
</feature>
<reference evidence="10 11" key="1">
    <citation type="submission" date="2019-04" db="EMBL/GenBank/DDBJ databases">
        <title>Streptomyces piniterrae sp. nov., a heliquinomycin-producing actinomycete isolated from rhizosphere soil of Pinus yunnanensis.</title>
        <authorList>
            <person name="Zhuang X."/>
            <person name="Zhao J."/>
        </authorList>
    </citation>
    <scope>NUCLEOTIDE SEQUENCE [LARGE SCALE GENOMIC DNA]</scope>
    <source>
        <strain evidence="11">jys28</strain>
    </source>
</reference>
<organism evidence="10 11">
    <name type="scientific">Streptomyces piniterrae</name>
    <dbReference type="NCBI Taxonomy" id="2571125"/>
    <lineage>
        <taxon>Bacteria</taxon>
        <taxon>Bacillati</taxon>
        <taxon>Actinomycetota</taxon>
        <taxon>Actinomycetes</taxon>
        <taxon>Kitasatosporales</taxon>
        <taxon>Streptomycetaceae</taxon>
        <taxon>Streptomyces</taxon>
    </lineage>
</organism>
<dbReference type="GO" id="GO:0022857">
    <property type="term" value="F:transmembrane transporter activity"/>
    <property type="evidence" value="ECO:0007669"/>
    <property type="project" value="InterPro"/>
</dbReference>
<feature type="chain" id="PRO_5039356058" evidence="8">
    <location>
        <begin position="22"/>
        <end position="410"/>
    </location>
</feature>
<feature type="transmembrane region" description="Helical" evidence="7">
    <location>
        <begin position="214"/>
        <end position="233"/>
    </location>
</feature>
<dbReference type="InterPro" id="IPR020846">
    <property type="entry name" value="MFS_dom"/>
</dbReference>
<keyword evidence="8" id="KW-0732">Signal</keyword>
<evidence type="ECO:0000313" key="10">
    <source>
        <dbReference type="EMBL" id="TJZ59115.1"/>
    </source>
</evidence>
<evidence type="ECO:0000256" key="8">
    <source>
        <dbReference type="SAM" id="SignalP"/>
    </source>
</evidence>
<feature type="transmembrane region" description="Helical" evidence="7">
    <location>
        <begin position="336"/>
        <end position="358"/>
    </location>
</feature>
<evidence type="ECO:0000256" key="3">
    <source>
        <dbReference type="ARBA" id="ARBA00022692"/>
    </source>
</evidence>
<dbReference type="InterPro" id="IPR050189">
    <property type="entry name" value="MFS_Efflux_Transporters"/>
</dbReference>
<keyword evidence="5 7" id="KW-0472">Membrane</keyword>
<comment type="caution">
    <text evidence="10">The sequence shown here is derived from an EMBL/GenBank/DDBJ whole genome shotgun (WGS) entry which is preliminary data.</text>
</comment>
<evidence type="ECO:0000256" key="2">
    <source>
        <dbReference type="ARBA" id="ARBA00022475"/>
    </source>
</evidence>
<feature type="transmembrane region" description="Helical" evidence="7">
    <location>
        <begin position="245"/>
        <end position="265"/>
    </location>
</feature>
<feature type="transmembrane region" description="Helical" evidence="7">
    <location>
        <begin position="364"/>
        <end position="385"/>
    </location>
</feature>
<feature type="domain" description="Major facilitator superfamily (MFS) profile" evidence="9">
    <location>
        <begin position="8"/>
        <end position="388"/>
    </location>
</feature>
<sequence>MITFRARSLLLLAIAAFASSASMRICDPLLPEFVQAFGVTEGSASWVISAFSIAYGSLQILYGPAGDRHGKYRVVAIVTTVCAVATLAAALAPTFTWLVIARTAVGASAAAIIPMSMAWIGDSVPYERRQTTLARLLTGQILGVIAGQILGGFFADTFGWRWCFAVLAAVFCTAAALLWRQLVGAPPVPLPDPVHRRTPLAGALAVLKSKRAQCILAIVFLEGMAVYGPFAFVPSYLHTQFHTPLTAAGLIAGTYGLGGLLYSLAVTRLLKRIGERGFALAGGVILGIGFLAYATAPGWAWALPAGALTGLGFYMLHNTLQTHATQMLPERRGTAVSIFVSAFFLGQSAGTAITGPLIGVTGFTAPFVAAALILPCAGLWLAAISSPRTSSPAPRPDHHDRNGQSKQVPA</sequence>
<dbReference type="CDD" id="cd17324">
    <property type="entry name" value="MFS_NepI_like"/>
    <property type="match status" value="1"/>
</dbReference>
<evidence type="ECO:0000256" key="5">
    <source>
        <dbReference type="ARBA" id="ARBA00023136"/>
    </source>
</evidence>